<evidence type="ECO:0000313" key="1">
    <source>
        <dbReference type="EMBL" id="KAG1362772.1"/>
    </source>
</evidence>
<sequence>MAVSGVDGKGIGVADGFDGAEVAGPRGGVEIGLATSMVPLRGRPRVPHLPDTK</sequence>
<dbReference type="AlphaFoldDB" id="A0A8K0N8S0"/>
<organism evidence="1 2">
    <name type="scientific">Cocos nucifera</name>
    <name type="common">Coconut palm</name>
    <dbReference type="NCBI Taxonomy" id="13894"/>
    <lineage>
        <taxon>Eukaryota</taxon>
        <taxon>Viridiplantae</taxon>
        <taxon>Streptophyta</taxon>
        <taxon>Embryophyta</taxon>
        <taxon>Tracheophyta</taxon>
        <taxon>Spermatophyta</taxon>
        <taxon>Magnoliopsida</taxon>
        <taxon>Liliopsida</taxon>
        <taxon>Arecaceae</taxon>
        <taxon>Arecoideae</taxon>
        <taxon>Cocoseae</taxon>
        <taxon>Attaleinae</taxon>
        <taxon>Cocos</taxon>
    </lineage>
</organism>
<gene>
    <name evidence="1" type="ORF">COCNU_10G009910</name>
</gene>
<dbReference type="Proteomes" id="UP000797356">
    <property type="component" value="Chromosome 10"/>
</dbReference>
<reference evidence="1" key="2">
    <citation type="submission" date="2019-07" db="EMBL/GenBank/DDBJ databases">
        <authorList>
            <person name="Yang Y."/>
            <person name="Bocs S."/>
            <person name="Baudouin L."/>
        </authorList>
    </citation>
    <scope>NUCLEOTIDE SEQUENCE</scope>
    <source>
        <tissue evidence="1">Spear leaf of Hainan Tall coconut</tissue>
    </source>
</reference>
<reference evidence="1" key="1">
    <citation type="journal article" date="2017" name="Gigascience">
        <title>The genome draft of coconut (Cocos nucifera).</title>
        <authorList>
            <person name="Xiao Y."/>
            <person name="Xu P."/>
            <person name="Fan H."/>
            <person name="Baudouin L."/>
            <person name="Xia W."/>
            <person name="Bocs S."/>
            <person name="Xu J."/>
            <person name="Li Q."/>
            <person name="Guo A."/>
            <person name="Zhou L."/>
            <person name="Li J."/>
            <person name="Wu Y."/>
            <person name="Ma Z."/>
            <person name="Armero A."/>
            <person name="Issali A.E."/>
            <person name="Liu N."/>
            <person name="Peng M."/>
            <person name="Yang Y."/>
        </authorList>
    </citation>
    <scope>NUCLEOTIDE SEQUENCE</scope>
    <source>
        <tissue evidence="1">Spear leaf of Hainan Tall coconut</tissue>
    </source>
</reference>
<comment type="caution">
    <text evidence="1">The sequence shown here is derived from an EMBL/GenBank/DDBJ whole genome shotgun (WGS) entry which is preliminary data.</text>
</comment>
<name>A0A8K0N8S0_COCNU</name>
<evidence type="ECO:0000313" key="2">
    <source>
        <dbReference type="Proteomes" id="UP000797356"/>
    </source>
</evidence>
<dbReference type="EMBL" id="CM017881">
    <property type="protein sequence ID" value="KAG1362772.1"/>
    <property type="molecule type" value="Genomic_DNA"/>
</dbReference>
<accession>A0A8K0N8S0</accession>
<protein>
    <submittedName>
        <fullName evidence="1">Uncharacterized protein</fullName>
    </submittedName>
</protein>
<proteinExistence type="predicted"/>
<keyword evidence="2" id="KW-1185">Reference proteome</keyword>